<feature type="domain" description="NAD-dependent epimerase/dehydratase" evidence="1">
    <location>
        <begin position="3"/>
        <end position="235"/>
    </location>
</feature>
<dbReference type="InterPro" id="IPR036291">
    <property type="entry name" value="NAD(P)-bd_dom_sf"/>
</dbReference>
<evidence type="ECO:0000259" key="1">
    <source>
        <dbReference type="Pfam" id="PF01370"/>
    </source>
</evidence>
<proteinExistence type="predicted"/>
<dbReference type="Pfam" id="PF01370">
    <property type="entry name" value="Epimerase"/>
    <property type="match status" value="1"/>
</dbReference>
<evidence type="ECO:0000313" key="2">
    <source>
        <dbReference type="EMBL" id="CAI4029817.1"/>
    </source>
</evidence>
<name>A0AA86MVM8_9BACT</name>
<dbReference type="KEGG" id="nti:DNFV4_00236"/>
<sequence>MKVLVLGGTGFLGANLVRALLARGEHVRVLARPIQSSKQAKGHATLHGLDVERVPGDLNEPGSLAAACEGVTRVYHAAGYYPPYTVPVDTAVRQALQETRHVLEAVRAAKVERMVFVSALTTIGHPAQAGRLATEDCPFSTRYHDNPYLMAKAEMEREVRQAAGSGLPAVIVCPTACYGPYDSKPTSGTVILMIARRLMPGYIDGPVNAIDARDVAEGMVLAAERGRVGERYLLGNWNTTQQELNRLIAKELGVLAPLFPIPPWLARPAFKTFDWGVRTILRRPAPVPGFFVEMLAHMQQYDCSKATRELGFTAKRPIDQAIRDAIVWFRANGYLPA</sequence>
<reference evidence="2" key="1">
    <citation type="submission" date="2022-10" db="EMBL/GenBank/DDBJ databases">
        <authorList>
            <person name="Koch H."/>
        </authorList>
    </citation>
    <scope>NUCLEOTIDE SEQUENCE</scope>
    <source>
        <strain evidence="2">DNF</strain>
    </source>
</reference>
<organism evidence="2 3">
    <name type="scientific">Nitrospira tepida</name>
    <dbReference type="NCBI Taxonomy" id="2973512"/>
    <lineage>
        <taxon>Bacteria</taxon>
        <taxon>Pseudomonadati</taxon>
        <taxon>Nitrospirota</taxon>
        <taxon>Nitrospiria</taxon>
        <taxon>Nitrospirales</taxon>
        <taxon>Nitrospiraceae</taxon>
        <taxon>Nitrospira</taxon>
    </lineage>
</organism>
<accession>A0AA86MVM8</accession>
<dbReference type="PANTHER" id="PTHR48079">
    <property type="entry name" value="PROTEIN YEEZ"/>
    <property type="match status" value="1"/>
</dbReference>
<evidence type="ECO:0000313" key="3">
    <source>
        <dbReference type="Proteomes" id="UP001179121"/>
    </source>
</evidence>
<dbReference type="GO" id="GO:0004029">
    <property type="term" value="F:aldehyde dehydrogenase (NAD+) activity"/>
    <property type="evidence" value="ECO:0007669"/>
    <property type="project" value="TreeGrafter"/>
</dbReference>
<keyword evidence="3" id="KW-1185">Reference proteome</keyword>
<dbReference type="Gene3D" id="3.40.50.720">
    <property type="entry name" value="NAD(P)-binding Rossmann-like Domain"/>
    <property type="match status" value="1"/>
</dbReference>
<dbReference type="RefSeq" id="WP_289266841.1">
    <property type="nucleotide sequence ID" value="NZ_OX365700.1"/>
</dbReference>
<protein>
    <submittedName>
        <fullName evidence="2">NAD-dependent epimerase/dehydratase family protein</fullName>
    </submittedName>
</protein>
<dbReference type="InterPro" id="IPR051783">
    <property type="entry name" value="NAD(P)-dependent_oxidoreduct"/>
</dbReference>
<dbReference type="AlphaFoldDB" id="A0AA86MVM8"/>
<dbReference type="InterPro" id="IPR001509">
    <property type="entry name" value="Epimerase_deHydtase"/>
</dbReference>
<dbReference type="EMBL" id="OX365700">
    <property type="protein sequence ID" value="CAI4029817.1"/>
    <property type="molecule type" value="Genomic_DNA"/>
</dbReference>
<gene>
    <name evidence="2" type="ORF">DNFV4_00236</name>
</gene>
<dbReference type="PANTHER" id="PTHR48079:SF6">
    <property type="entry name" value="NAD(P)-BINDING DOMAIN-CONTAINING PROTEIN-RELATED"/>
    <property type="match status" value="1"/>
</dbReference>
<dbReference type="SUPFAM" id="SSF51735">
    <property type="entry name" value="NAD(P)-binding Rossmann-fold domains"/>
    <property type="match status" value="1"/>
</dbReference>
<dbReference type="Proteomes" id="UP001179121">
    <property type="component" value="Chromosome"/>
</dbReference>
<dbReference type="GO" id="GO:0005737">
    <property type="term" value="C:cytoplasm"/>
    <property type="evidence" value="ECO:0007669"/>
    <property type="project" value="TreeGrafter"/>
</dbReference>